<keyword evidence="1" id="KW-0614">Plasmid</keyword>
<dbReference type="EMBL" id="MH325469">
    <property type="protein sequence ID" value="AXJ99804.1"/>
    <property type="molecule type" value="Genomic_DNA"/>
</dbReference>
<accession>A0A3S7QH81</accession>
<geneLocation type="plasmid" evidence="1">
    <name>pEc13</name>
</geneLocation>
<name>A0A3S7QH81_9ENTR</name>
<dbReference type="AlphaFoldDB" id="A0A3S7QH81"/>
<proteinExistence type="predicted"/>
<evidence type="ECO:0000313" key="1">
    <source>
        <dbReference type="EMBL" id="AXJ99804.1"/>
    </source>
</evidence>
<organism evidence="1">
    <name type="scientific">Enterobacter hormaechei</name>
    <dbReference type="NCBI Taxonomy" id="158836"/>
    <lineage>
        <taxon>Bacteria</taxon>
        <taxon>Pseudomonadati</taxon>
        <taxon>Pseudomonadota</taxon>
        <taxon>Gammaproteobacteria</taxon>
        <taxon>Enterobacterales</taxon>
        <taxon>Enterobacteriaceae</taxon>
        <taxon>Enterobacter</taxon>
        <taxon>Enterobacter cloacae complex</taxon>
    </lineage>
</organism>
<reference evidence="1" key="1">
    <citation type="submission" date="2018-05" db="EMBL/GenBank/DDBJ databases">
        <title>Complete Sequences of Plasmids Bearing rmtG 16S rRNA Methyltransferase Gene in Enterobacter hormaechei in Brazil.</title>
        <authorList>
            <person name="Martins E.R."/>
            <person name="Bueno M.F.C."/>
            <person name="Francisco G.R."/>
            <person name="Casella T."/>
            <person name="Garcia D.O."/>
            <person name="de Vasconcelos A.T.R."/>
            <person name="de Almeida L.G."/>
            <person name="Gerber A.L."/>
            <person name="Nogueira M.C.L."/>
        </authorList>
    </citation>
    <scope>NUCLEOTIDE SEQUENCE</scope>
    <source>
        <strain evidence="1">Ec13</strain>
        <plasmid evidence="1">pEc13</plasmid>
    </source>
</reference>
<protein>
    <submittedName>
        <fullName evidence="1">Uncharacterized protein</fullName>
    </submittedName>
</protein>
<sequence length="124" mass="13763">MFVEHTEGTWVVNEKHPARNNDAEVIIEQKGGSAPIAICPPIYGSQQKANARRIVVCQKICRGYSTDELEQRGLVALVGDELLKQEGLLKSIRERIRDWSSMTPADMKAALSDIEDEISAAELL</sequence>
<dbReference type="RefSeq" id="WP_000497405.1">
    <property type="nucleotide sequence ID" value="NZ_MH325468.1"/>
</dbReference>